<protein>
    <recommendedName>
        <fullName evidence="4">DUF4179 domain-containing protein</fullName>
    </recommendedName>
</protein>
<proteinExistence type="predicted"/>
<keyword evidence="1" id="KW-0812">Transmembrane</keyword>
<dbReference type="PATRIC" id="fig|1353534.3.peg.1900"/>
<evidence type="ECO:0000313" key="2">
    <source>
        <dbReference type="EMBL" id="OBR93723.1"/>
    </source>
</evidence>
<name>A0A1A6AUK7_9CLOT</name>
<keyword evidence="1" id="KW-0472">Membrane</keyword>
<accession>A0A1A6AUK7</accession>
<dbReference type="Proteomes" id="UP000093954">
    <property type="component" value="Unassembled WGS sequence"/>
</dbReference>
<gene>
    <name evidence="2" type="ORF">CLRAG_18600</name>
</gene>
<dbReference type="EMBL" id="LROS01000018">
    <property type="protein sequence ID" value="OBR93723.1"/>
    <property type="molecule type" value="Genomic_DNA"/>
</dbReference>
<dbReference type="RefSeq" id="WP_065078162.1">
    <property type="nucleotide sequence ID" value="NZ_LROS01000018.1"/>
</dbReference>
<evidence type="ECO:0008006" key="4">
    <source>
        <dbReference type="Google" id="ProtNLM"/>
    </source>
</evidence>
<keyword evidence="3" id="KW-1185">Reference proteome</keyword>
<dbReference type="AlphaFoldDB" id="A0A1A6AUK7"/>
<evidence type="ECO:0000256" key="1">
    <source>
        <dbReference type="SAM" id="Phobius"/>
    </source>
</evidence>
<feature type="transmembrane region" description="Helical" evidence="1">
    <location>
        <begin position="54"/>
        <end position="71"/>
    </location>
</feature>
<organism evidence="2 3">
    <name type="scientific">Clostridium ragsdalei P11</name>
    <dbReference type="NCBI Taxonomy" id="1353534"/>
    <lineage>
        <taxon>Bacteria</taxon>
        <taxon>Bacillati</taxon>
        <taxon>Bacillota</taxon>
        <taxon>Clostridia</taxon>
        <taxon>Eubacteriales</taxon>
        <taxon>Clostridiaceae</taxon>
        <taxon>Clostridium</taxon>
    </lineage>
</organism>
<comment type="caution">
    <text evidence="2">The sequence shown here is derived from an EMBL/GenBank/DDBJ whole genome shotgun (WGS) entry which is preliminary data.</text>
</comment>
<keyword evidence="1" id="KW-1133">Transmembrane helix</keyword>
<sequence>MNLNLNEDDVLKLLNDVNINENEFSSNDLNEIEKKKICKDIISKINPKKSKSKRNFIAAAVIFLIIIPILISQKNVLANMIEKLTVISGIGEVKVSSDKPKILKNSIQQDNITLANMYVDKSKIIVTLTIEPEELKRSYYTIKDNHGNFYKLRRSNNLAMMPDNRIGSYRAEYNGKVKKANSYTLSIVDNDKKFTKATFKLKSSDFKEAAKLKILYTATNGITTLNVTSLKRERNILKVDYYFTDTLPDFKSKMIDKVNRGTFEESKKLGLEEPISAKLINNNSIQDSHIIISDEYNNAVYGHNNINYLDQGNESLFDLSKFTGKKLKLTVSNVVYHTDSINFNAINNDLNNYNNETSDFNLELDVPKSGKSILNKIVNYKGFKFKIISINRLSNNSIELIYNYINDSNSRLQTLNILFESVTDGDGESNISQNNGNIKVFYQLKNEIGDKLKLNHIQYTFSSVGPFEIDLNPSTIK</sequence>
<reference evidence="2 3" key="1">
    <citation type="journal article" date="2012" name="Front. Microbiol.">
        <title>Draft Genome Sequence of the Virulent Strain 01-B526 of the Fish Pathogen Aeromonas salmonicida.</title>
        <authorList>
            <person name="Charette S.J."/>
            <person name="Brochu F."/>
            <person name="Boyle B."/>
            <person name="Filion G."/>
            <person name="Tanaka K.H."/>
            <person name="Derome N."/>
        </authorList>
    </citation>
    <scope>NUCLEOTIDE SEQUENCE [LARGE SCALE GENOMIC DNA]</scope>
    <source>
        <strain evidence="2 3">P11</strain>
    </source>
</reference>
<evidence type="ECO:0000313" key="3">
    <source>
        <dbReference type="Proteomes" id="UP000093954"/>
    </source>
</evidence>